<evidence type="ECO:0000256" key="3">
    <source>
        <dbReference type="ARBA" id="ARBA00020796"/>
    </source>
</evidence>
<dbReference type="Pfam" id="PF11711">
    <property type="entry name" value="Tim54"/>
    <property type="match status" value="1"/>
</dbReference>
<evidence type="ECO:0000256" key="4">
    <source>
        <dbReference type="ARBA" id="ARBA00022448"/>
    </source>
</evidence>
<organism evidence="12 13">
    <name type="scientific">Mitosporidium daphniae</name>
    <dbReference type="NCBI Taxonomy" id="1485682"/>
    <lineage>
        <taxon>Eukaryota</taxon>
        <taxon>Fungi</taxon>
        <taxon>Fungi incertae sedis</taxon>
        <taxon>Microsporidia</taxon>
        <taxon>Mitosporidium</taxon>
    </lineage>
</organism>
<dbReference type="GO" id="GO:0005743">
    <property type="term" value="C:mitochondrial inner membrane"/>
    <property type="evidence" value="ECO:0007669"/>
    <property type="project" value="UniProtKB-SubCell"/>
</dbReference>
<dbReference type="HOGENOM" id="CLU_771798_0_0_1"/>
<evidence type="ECO:0000313" key="13">
    <source>
        <dbReference type="Proteomes" id="UP000029725"/>
    </source>
</evidence>
<dbReference type="EMBL" id="JMKJ01000011">
    <property type="protein sequence ID" value="KGG53137.1"/>
    <property type="molecule type" value="Genomic_DNA"/>
</dbReference>
<evidence type="ECO:0000256" key="9">
    <source>
        <dbReference type="ARBA" id="ARBA00023010"/>
    </source>
</evidence>
<name>A0A098VW07_9MICR</name>
<keyword evidence="13" id="KW-1185">Reference proteome</keyword>
<sequence>MLFSFLKANRGPVIAASVVGIPSALFAWDRFESNRLLNNYKALAKSYGDSPMPHNQLPTKMTFLVESCDKESLSKQFELFEEFIEPILTAAGLEFEWIEASAKKHLQQLEEDDQKSQSSSFADINSWRVHKWLNKEINELENTKLRNDAYENLSTLNKIAIYLGLTSPPTTQQLFGKGQQILKNSGPAHTDAESEPAAGGDFEQHILTAKEKILNSLLPKSPGLQAFQQGLIIFGEANEFRAVFRTVRGVYAEKPEGWMLAFGQYPFRFGFISSPRKRSLVQRMFFKHRLARSLLSSAFDVASDDFLLLNPVIEQSLVVPKGNVPSSTDVSECSTNCVLSPTGTILLLKTATATATEAT</sequence>
<keyword evidence="11" id="KW-0472">Membrane</keyword>
<comment type="subcellular location">
    <subcellularLocation>
        <location evidence="1">Mitochondrion inner membrane</location>
        <topology evidence="1">Single-pass membrane protein</topology>
    </subcellularLocation>
</comment>
<dbReference type="VEuPathDB" id="MicrosporidiaDB:DI09_10p340"/>
<gene>
    <name evidence="12" type="ORF">DI09_10p340</name>
</gene>
<dbReference type="AlphaFoldDB" id="A0A098VW07"/>
<evidence type="ECO:0000256" key="6">
    <source>
        <dbReference type="ARBA" id="ARBA00022792"/>
    </source>
</evidence>
<keyword evidence="9" id="KW-0811">Translocation</keyword>
<comment type="caution">
    <text evidence="12">The sequence shown here is derived from an EMBL/GenBank/DDBJ whole genome shotgun (WGS) entry which is preliminary data.</text>
</comment>
<keyword evidence="6" id="KW-0999">Mitochondrion inner membrane</keyword>
<dbReference type="RefSeq" id="XP_013239564.1">
    <property type="nucleotide sequence ID" value="XM_013384110.1"/>
</dbReference>
<reference evidence="12 13" key="1">
    <citation type="submission" date="2014-04" db="EMBL/GenBank/DDBJ databases">
        <title>A new species of microsporidia sheds light on the evolution of extreme parasitism.</title>
        <authorList>
            <person name="Haag K.L."/>
            <person name="James T.Y."/>
            <person name="Larsson R."/>
            <person name="Schaer T.M."/>
            <person name="Refardt D."/>
            <person name="Pombert J.-F."/>
            <person name="Ebert D."/>
        </authorList>
    </citation>
    <scope>NUCLEOTIDE SEQUENCE [LARGE SCALE GENOMIC DNA]</scope>
    <source>
        <strain evidence="12 13">UGP3</strain>
        <tissue evidence="12">Spores</tissue>
    </source>
</reference>
<evidence type="ECO:0000256" key="5">
    <source>
        <dbReference type="ARBA" id="ARBA00022692"/>
    </source>
</evidence>
<evidence type="ECO:0000256" key="1">
    <source>
        <dbReference type="ARBA" id="ARBA00004434"/>
    </source>
</evidence>
<dbReference type="Proteomes" id="UP000029725">
    <property type="component" value="Unassembled WGS sequence"/>
</dbReference>
<protein>
    <recommendedName>
        <fullName evidence="3">Mitochondrial import inner membrane translocase subunit TIM54</fullName>
    </recommendedName>
</protein>
<keyword evidence="10" id="KW-0496">Mitochondrion</keyword>
<keyword evidence="7" id="KW-0653">Protein transport</keyword>
<evidence type="ECO:0000256" key="10">
    <source>
        <dbReference type="ARBA" id="ARBA00023128"/>
    </source>
</evidence>
<evidence type="ECO:0000256" key="8">
    <source>
        <dbReference type="ARBA" id="ARBA00022989"/>
    </source>
</evidence>
<evidence type="ECO:0000256" key="11">
    <source>
        <dbReference type="ARBA" id="ARBA00023136"/>
    </source>
</evidence>
<keyword evidence="8" id="KW-1133">Transmembrane helix</keyword>
<evidence type="ECO:0000256" key="7">
    <source>
        <dbReference type="ARBA" id="ARBA00022927"/>
    </source>
</evidence>
<keyword evidence="4" id="KW-0813">Transport</keyword>
<keyword evidence="5" id="KW-0812">Transmembrane</keyword>
<proteinExistence type="inferred from homology"/>
<dbReference type="GeneID" id="25257990"/>
<evidence type="ECO:0000313" key="12">
    <source>
        <dbReference type="EMBL" id="KGG53137.1"/>
    </source>
</evidence>
<dbReference type="InterPro" id="IPR021056">
    <property type="entry name" value="Mt_import_IM_translocase_Tim54"/>
</dbReference>
<evidence type="ECO:0000256" key="2">
    <source>
        <dbReference type="ARBA" id="ARBA00006355"/>
    </source>
</evidence>
<dbReference type="GO" id="GO:0015031">
    <property type="term" value="P:protein transport"/>
    <property type="evidence" value="ECO:0007669"/>
    <property type="project" value="UniProtKB-KW"/>
</dbReference>
<comment type="similarity">
    <text evidence="2">Belongs to the TIM54 family.</text>
</comment>
<accession>A0A098VW07</accession>